<dbReference type="PROSITE" id="PS51465">
    <property type="entry name" value="KAZAL_2"/>
    <property type="match status" value="1"/>
</dbReference>
<dbReference type="EMBL" id="JAYGJQ010000003">
    <property type="protein sequence ID" value="MEA9358312.1"/>
    <property type="molecule type" value="Genomic_DNA"/>
</dbReference>
<keyword evidence="1" id="KW-0732">Signal</keyword>
<evidence type="ECO:0000313" key="3">
    <source>
        <dbReference type="EMBL" id="MEA9358312.1"/>
    </source>
</evidence>
<reference evidence="3 4" key="1">
    <citation type="submission" date="2023-11" db="EMBL/GenBank/DDBJ databases">
        <title>A Novel Polar Bacteriovorax (B. antarcticus) Isolated from the Biocrust in Antarctica.</title>
        <authorList>
            <person name="Mun W."/>
            <person name="Choi S.Y."/>
            <person name="Mitchell R.J."/>
        </authorList>
    </citation>
    <scope>NUCLEOTIDE SEQUENCE [LARGE SCALE GENOMIC DNA]</scope>
    <source>
        <strain evidence="3 4">PP10</strain>
    </source>
</reference>
<dbReference type="Pfam" id="PF00050">
    <property type="entry name" value="Kazal_1"/>
    <property type="match status" value="1"/>
</dbReference>
<feature type="signal peptide" evidence="1">
    <location>
        <begin position="1"/>
        <end position="18"/>
    </location>
</feature>
<dbReference type="Gene3D" id="3.30.60.30">
    <property type="match status" value="1"/>
</dbReference>
<evidence type="ECO:0000259" key="2">
    <source>
        <dbReference type="PROSITE" id="PS51465"/>
    </source>
</evidence>
<dbReference type="InterPro" id="IPR002350">
    <property type="entry name" value="Kazal_dom"/>
</dbReference>
<dbReference type="Proteomes" id="UP001302274">
    <property type="component" value="Unassembled WGS sequence"/>
</dbReference>
<sequence length="94" mass="9816">MKKLILCSLFVILTSCSAAPTATPVPSIEQNKVETESAKADAKPAQIVKGKAESCICAKLWMPVCGVNKKTYGNACEADCAGVKYTGGACAEMK</sequence>
<dbReference type="SUPFAM" id="SSF100895">
    <property type="entry name" value="Kazal-type serine protease inhibitors"/>
    <property type="match status" value="1"/>
</dbReference>
<keyword evidence="3" id="KW-0646">Protease inhibitor</keyword>
<organism evidence="3 4">
    <name type="scientific">Bacteriovorax antarcticus</name>
    <dbReference type="NCBI Taxonomy" id="3088717"/>
    <lineage>
        <taxon>Bacteria</taxon>
        <taxon>Pseudomonadati</taxon>
        <taxon>Bdellovibrionota</taxon>
        <taxon>Bacteriovoracia</taxon>
        <taxon>Bacteriovoracales</taxon>
        <taxon>Bacteriovoracaceae</taxon>
        <taxon>Bacteriovorax</taxon>
    </lineage>
</organism>
<name>A0ABU5VZ35_9BACT</name>
<keyword evidence="4" id="KW-1185">Reference proteome</keyword>
<dbReference type="PROSITE" id="PS51257">
    <property type="entry name" value="PROKAR_LIPOPROTEIN"/>
    <property type="match status" value="1"/>
</dbReference>
<dbReference type="RefSeq" id="WP_323578656.1">
    <property type="nucleotide sequence ID" value="NZ_JAYGJQ010000003.1"/>
</dbReference>
<proteinExistence type="predicted"/>
<dbReference type="GO" id="GO:0004867">
    <property type="term" value="F:serine-type endopeptidase inhibitor activity"/>
    <property type="evidence" value="ECO:0007669"/>
    <property type="project" value="UniProtKB-KW"/>
</dbReference>
<dbReference type="InterPro" id="IPR036058">
    <property type="entry name" value="Kazal_dom_sf"/>
</dbReference>
<evidence type="ECO:0000256" key="1">
    <source>
        <dbReference type="SAM" id="SignalP"/>
    </source>
</evidence>
<accession>A0ABU5VZ35</accession>
<protein>
    <submittedName>
        <fullName evidence="3">Kazal-type serine protease inhibitor family protein</fullName>
    </submittedName>
</protein>
<dbReference type="InterPro" id="IPR053265">
    <property type="entry name" value="Serpin"/>
</dbReference>
<feature type="chain" id="PRO_5045412073" evidence="1">
    <location>
        <begin position="19"/>
        <end position="94"/>
    </location>
</feature>
<feature type="domain" description="Kazal-like" evidence="2">
    <location>
        <begin position="49"/>
        <end position="92"/>
    </location>
</feature>
<evidence type="ECO:0000313" key="4">
    <source>
        <dbReference type="Proteomes" id="UP001302274"/>
    </source>
</evidence>
<gene>
    <name evidence="3" type="ORF">SHI21_18905</name>
</gene>
<keyword evidence="3" id="KW-0722">Serine protease inhibitor</keyword>
<dbReference type="PROSITE" id="PS00282">
    <property type="entry name" value="KAZAL_1"/>
    <property type="match status" value="1"/>
</dbReference>
<comment type="caution">
    <text evidence="3">The sequence shown here is derived from an EMBL/GenBank/DDBJ whole genome shotgun (WGS) entry which is preliminary data.</text>
</comment>
<dbReference type="CDD" id="cd00104">
    <property type="entry name" value="KAZAL_FS"/>
    <property type="match status" value="1"/>
</dbReference>
<dbReference type="PANTHER" id="PTHR21131">
    <property type="entry name" value="SERINE-TYPE ENDOPEPTIDASE INHIBITOR"/>
    <property type="match status" value="1"/>
</dbReference>
<dbReference type="PANTHER" id="PTHR21131:SF0">
    <property type="entry name" value="GEO10195P1-RELATED"/>
    <property type="match status" value="1"/>
</dbReference>